<feature type="transmembrane region" description="Helical" evidence="8">
    <location>
        <begin position="214"/>
        <end position="230"/>
    </location>
</feature>
<dbReference type="EMBL" id="MFJB01000037">
    <property type="protein sequence ID" value="OGG00044.1"/>
    <property type="molecule type" value="Genomic_DNA"/>
</dbReference>
<keyword evidence="3" id="KW-0328">Glycosyltransferase</keyword>
<evidence type="ECO:0000313" key="10">
    <source>
        <dbReference type="EMBL" id="OGG00044.1"/>
    </source>
</evidence>
<evidence type="ECO:0000256" key="3">
    <source>
        <dbReference type="ARBA" id="ARBA00022676"/>
    </source>
</evidence>
<evidence type="ECO:0000256" key="4">
    <source>
        <dbReference type="ARBA" id="ARBA00022679"/>
    </source>
</evidence>
<dbReference type="InterPro" id="IPR050297">
    <property type="entry name" value="LipidA_mod_glycosyltrf_83"/>
</dbReference>
<dbReference type="GO" id="GO:0010041">
    <property type="term" value="P:response to iron(III) ion"/>
    <property type="evidence" value="ECO:0007669"/>
    <property type="project" value="TreeGrafter"/>
</dbReference>
<feature type="transmembrane region" description="Helical" evidence="8">
    <location>
        <begin position="98"/>
        <end position="125"/>
    </location>
</feature>
<accession>A0A1F5YIX8</accession>
<evidence type="ECO:0000313" key="11">
    <source>
        <dbReference type="Proteomes" id="UP000177396"/>
    </source>
</evidence>
<dbReference type="AlphaFoldDB" id="A0A1F5YIX8"/>
<feature type="domain" description="Glycosyltransferase RgtA/B/C/D-like" evidence="9">
    <location>
        <begin position="2"/>
        <end position="149"/>
    </location>
</feature>
<feature type="transmembrane region" description="Helical" evidence="8">
    <location>
        <begin position="74"/>
        <end position="92"/>
    </location>
</feature>
<comment type="caution">
    <text evidence="10">The sequence shown here is derived from an EMBL/GenBank/DDBJ whole genome shotgun (WGS) entry which is preliminary data.</text>
</comment>
<keyword evidence="7 8" id="KW-0472">Membrane</keyword>
<sequence length="427" mass="49517">MPVYIYSVSFFQSILGKGNLSVRFPSVLAGTMTVVFLIKLIADLTKRRKPALISGYILAILPWHVHFGRAGFEANLSLFFITAGTYFLFSFSQRKINLLLSFILLTLAFYTYFAARIFLPLLLISLFIKDKKKLKKIILFLILPFILFSLSSQGLVRPSTVLFTREVKANPDTFFTNKIFLFNEQFAKNYFKYFSLDFLFFSGDGNGRHGVKEVGGIYLWLLPFLLLGIHRGIKEKKFADKIFFIWLLVTPIAGALSIPSPHTLRSLYMVVPIAYFSASGMSRLNLDKRLLSCSICFIVIYFLFQYLHIYYVHYPKRTSPDWSGGYRQAIEYAVEREDKYDKIFITDKMTLGYIYLYYYGREDPAEVLKSPAPQKGFEKFKFVSSPFNQKIEGKVLYLGPYWEDWYGKKLAEVKNQGNDLVFTIWEN</sequence>
<feature type="transmembrane region" description="Helical" evidence="8">
    <location>
        <begin position="291"/>
        <end position="311"/>
    </location>
</feature>
<gene>
    <name evidence="10" type="ORF">A2153_00985</name>
</gene>
<dbReference type="PANTHER" id="PTHR33908:SF3">
    <property type="entry name" value="UNDECAPRENYL PHOSPHATE-ALPHA-4-AMINO-4-DEOXY-L-ARABINOSE ARABINOSYL TRANSFERASE"/>
    <property type="match status" value="1"/>
</dbReference>
<feature type="transmembrane region" description="Helical" evidence="8">
    <location>
        <begin position="20"/>
        <end position="42"/>
    </location>
</feature>
<evidence type="ECO:0000256" key="8">
    <source>
        <dbReference type="SAM" id="Phobius"/>
    </source>
</evidence>
<dbReference type="GO" id="GO:0005886">
    <property type="term" value="C:plasma membrane"/>
    <property type="evidence" value="ECO:0007669"/>
    <property type="project" value="UniProtKB-SubCell"/>
</dbReference>
<dbReference type="Proteomes" id="UP000177396">
    <property type="component" value="Unassembled WGS sequence"/>
</dbReference>
<dbReference type="InterPro" id="IPR038731">
    <property type="entry name" value="RgtA/B/C-like"/>
</dbReference>
<keyword evidence="4" id="KW-0808">Transferase</keyword>
<evidence type="ECO:0000256" key="1">
    <source>
        <dbReference type="ARBA" id="ARBA00004651"/>
    </source>
</evidence>
<comment type="subcellular location">
    <subcellularLocation>
        <location evidence="1">Cell membrane</location>
        <topology evidence="1">Multi-pass membrane protein</topology>
    </subcellularLocation>
</comment>
<evidence type="ECO:0000259" key="9">
    <source>
        <dbReference type="Pfam" id="PF13231"/>
    </source>
</evidence>
<keyword evidence="5 8" id="KW-0812">Transmembrane</keyword>
<organism evidence="10 11">
    <name type="scientific">Candidatus Gottesmanbacteria bacterium RBG_16_38_7b</name>
    <dbReference type="NCBI Taxonomy" id="1798372"/>
    <lineage>
        <taxon>Bacteria</taxon>
        <taxon>Candidatus Gottesmaniibacteriota</taxon>
    </lineage>
</organism>
<evidence type="ECO:0000256" key="7">
    <source>
        <dbReference type="ARBA" id="ARBA00023136"/>
    </source>
</evidence>
<protein>
    <recommendedName>
        <fullName evidence="9">Glycosyltransferase RgtA/B/C/D-like domain-containing protein</fullName>
    </recommendedName>
</protein>
<dbReference type="PANTHER" id="PTHR33908">
    <property type="entry name" value="MANNOSYLTRANSFERASE YKCB-RELATED"/>
    <property type="match status" value="1"/>
</dbReference>
<keyword evidence="2" id="KW-1003">Cell membrane</keyword>
<name>A0A1F5YIX8_9BACT</name>
<evidence type="ECO:0000256" key="6">
    <source>
        <dbReference type="ARBA" id="ARBA00022989"/>
    </source>
</evidence>
<reference evidence="10 11" key="1">
    <citation type="journal article" date="2016" name="Nat. Commun.">
        <title>Thousands of microbial genomes shed light on interconnected biogeochemical processes in an aquifer system.</title>
        <authorList>
            <person name="Anantharaman K."/>
            <person name="Brown C.T."/>
            <person name="Hug L.A."/>
            <person name="Sharon I."/>
            <person name="Castelle C.J."/>
            <person name="Probst A.J."/>
            <person name="Thomas B.C."/>
            <person name="Singh A."/>
            <person name="Wilkins M.J."/>
            <person name="Karaoz U."/>
            <person name="Brodie E.L."/>
            <person name="Williams K.H."/>
            <person name="Hubbard S.S."/>
            <person name="Banfield J.F."/>
        </authorList>
    </citation>
    <scope>NUCLEOTIDE SEQUENCE [LARGE SCALE GENOMIC DNA]</scope>
</reference>
<dbReference type="GO" id="GO:0016763">
    <property type="term" value="F:pentosyltransferase activity"/>
    <property type="evidence" value="ECO:0007669"/>
    <property type="project" value="TreeGrafter"/>
</dbReference>
<dbReference type="Pfam" id="PF13231">
    <property type="entry name" value="PMT_2"/>
    <property type="match status" value="1"/>
</dbReference>
<evidence type="ECO:0000256" key="2">
    <source>
        <dbReference type="ARBA" id="ARBA00022475"/>
    </source>
</evidence>
<keyword evidence="6 8" id="KW-1133">Transmembrane helix</keyword>
<dbReference type="GO" id="GO:0009103">
    <property type="term" value="P:lipopolysaccharide biosynthetic process"/>
    <property type="evidence" value="ECO:0007669"/>
    <property type="project" value="UniProtKB-ARBA"/>
</dbReference>
<evidence type="ECO:0000256" key="5">
    <source>
        <dbReference type="ARBA" id="ARBA00022692"/>
    </source>
</evidence>
<feature type="transmembrane region" description="Helical" evidence="8">
    <location>
        <begin position="242"/>
        <end position="260"/>
    </location>
</feature>
<feature type="transmembrane region" description="Helical" evidence="8">
    <location>
        <begin position="137"/>
        <end position="156"/>
    </location>
</feature>
<proteinExistence type="predicted"/>